<proteinExistence type="predicted"/>
<sequence length="97" mass="10694">MSLSFFGASCARATVEPGLAEQQSPEVVREHFPERRPGLPGHLGHAVGEVLELLGEFGHFIDPRRAHGANDAHEDAEFRPCPEHRLAQQALAYARSR</sequence>
<keyword evidence="1" id="KW-0503">Monooxygenase</keyword>
<evidence type="ECO:0000313" key="2">
    <source>
        <dbReference type="Proteomes" id="UP000236319"/>
    </source>
</evidence>
<gene>
    <name evidence="1" type="ORF">BOVATA_004390</name>
</gene>
<dbReference type="VEuPathDB" id="PiroplasmaDB:BOVATA_004390"/>
<protein>
    <submittedName>
        <fullName evidence="1">FAD-binding monooxygenase, putative</fullName>
    </submittedName>
</protein>
<name>A0A2H6K7H5_9APIC</name>
<dbReference type="Proteomes" id="UP000236319">
    <property type="component" value="Unassembled WGS sequence"/>
</dbReference>
<dbReference type="GeneID" id="39872716"/>
<dbReference type="EMBL" id="BDSA01000001">
    <property type="protein sequence ID" value="GBE58946.1"/>
    <property type="molecule type" value="Genomic_DNA"/>
</dbReference>
<keyword evidence="1" id="KW-0560">Oxidoreductase</keyword>
<keyword evidence="2" id="KW-1185">Reference proteome</keyword>
<dbReference type="GO" id="GO:0004497">
    <property type="term" value="F:monooxygenase activity"/>
    <property type="evidence" value="ECO:0007669"/>
    <property type="project" value="UniProtKB-KW"/>
</dbReference>
<dbReference type="AlphaFoldDB" id="A0A2H6K7H5"/>
<dbReference type="RefSeq" id="XP_028865189.1">
    <property type="nucleotide sequence ID" value="XM_029009356.1"/>
</dbReference>
<accession>A0A2H6K7H5</accession>
<organism evidence="1 2">
    <name type="scientific">Babesia ovata</name>
    <dbReference type="NCBI Taxonomy" id="189622"/>
    <lineage>
        <taxon>Eukaryota</taxon>
        <taxon>Sar</taxon>
        <taxon>Alveolata</taxon>
        <taxon>Apicomplexa</taxon>
        <taxon>Aconoidasida</taxon>
        <taxon>Piroplasmida</taxon>
        <taxon>Babesiidae</taxon>
        <taxon>Babesia</taxon>
    </lineage>
</organism>
<reference evidence="1 2" key="1">
    <citation type="journal article" date="2017" name="BMC Genomics">
        <title>Whole-genome assembly of Babesia ovata and comparative genomics between closely related pathogens.</title>
        <authorList>
            <person name="Yamagishi J."/>
            <person name="Asada M."/>
            <person name="Hakimi H."/>
            <person name="Tanaka T.Q."/>
            <person name="Sugimoto C."/>
            <person name="Kawazu S."/>
        </authorList>
    </citation>
    <scope>NUCLEOTIDE SEQUENCE [LARGE SCALE GENOMIC DNA]</scope>
    <source>
        <strain evidence="1 2">Miyake</strain>
    </source>
</reference>
<comment type="caution">
    <text evidence="1">The sequence shown here is derived from an EMBL/GenBank/DDBJ whole genome shotgun (WGS) entry which is preliminary data.</text>
</comment>
<evidence type="ECO:0000313" key="1">
    <source>
        <dbReference type="EMBL" id="GBE58946.1"/>
    </source>
</evidence>